<dbReference type="RefSeq" id="WP_238712181.1">
    <property type="nucleotide sequence ID" value="NZ_JAEPBH010000003.1"/>
</dbReference>
<keyword evidence="1" id="KW-0812">Transmembrane</keyword>
<evidence type="ECO:0000313" key="2">
    <source>
        <dbReference type="EMBL" id="MBK4714175.1"/>
    </source>
</evidence>
<sequence>MTKKEKTGFFLLCGKQAKINALIFLIFYCTSTILSAAGWGLPAVSAKSKWKIMAFHLPQISPVTAYSLTDYYPAGNILATFPVRSSPPQLFQKRDAMRLPACLLMSLTTKRIITRSTS</sequence>
<accession>A0A8K0V4W6</accession>
<evidence type="ECO:0000256" key="1">
    <source>
        <dbReference type="SAM" id="Phobius"/>
    </source>
</evidence>
<comment type="caution">
    <text evidence="2">The sequence shown here is derived from an EMBL/GenBank/DDBJ whole genome shotgun (WGS) entry which is preliminary data.</text>
</comment>
<keyword evidence="1" id="KW-1133">Transmembrane helix</keyword>
<evidence type="ECO:0000313" key="3">
    <source>
        <dbReference type="Proteomes" id="UP000659047"/>
    </source>
</evidence>
<proteinExistence type="predicted"/>
<keyword evidence="1" id="KW-0472">Membrane</keyword>
<name>A0A8K0V4W6_9ENTR</name>
<organism evidence="2 3">
    <name type="scientific">Tenebrionibacter intestinalis</name>
    <dbReference type="NCBI Taxonomy" id="2799638"/>
    <lineage>
        <taxon>Bacteria</taxon>
        <taxon>Pseudomonadati</taxon>
        <taxon>Pseudomonadota</taxon>
        <taxon>Gammaproteobacteria</taxon>
        <taxon>Enterobacterales</taxon>
        <taxon>Enterobacteriaceae</taxon>
        <taxon>Tenebrionibacter/Tenebrionicola group</taxon>
        <taxon>Tenebrionibacter</taxon>
    </lineage>
</organism>
<protein>
    <submittedName>
        <fullName evidence="2">Uncharacterized protein</fullName>
    </submittedName>
</protein>
<dbReference type="AlphaFoldDB" id="A0A8K0V4W6"/>
<reference evidence="2" key="1">
    <citation type="submission" date="2021-01" db="EMBL/GenBank/DDBJ databases">
        <title>Intestinitalea alba gen. nov., sp. nov., a novel genus of the family Enterobacteriaceae, isolated from the gut of the plastic-eating mealworm Tenebrio molitor L.</title>
        <authorList>
            <person name="Yang Y."/>
        </authorList>
    </citation>
    <scope>NUCLEOTIDE SEQUENCE</scope>
    <source>
        <strain evidence="2">BIT-L3</strain>
    </source>
</reference>
<keyword evidence="3" id="KW-1185">Reference proteome</keyword>
<dbReference type="EMBL" id="JAEPBH010000003">
    <property type="protein sequence ID" value="MBK4714175.1"/>
    <property type="molecule type" value="Genomic_DNA"/>
</dbReference>
<gene>
    <name evidence="2" type="ORF">JJB97_02255</name>
</gene>
<dbReference type="Proteomes" id="UP000659047">
    <property type="component" value="Unassembled WGS sequence"/>
</dbReference>
<feature type="transmembrane region" description="Helical" evidence="1">
    <location>
        <begin position="21"/>
        <end position="41"/>
    </location>
</feature>